<evidence type="ECO:0000313" key="1">
    <source>
        <dbReference type="EnsemblMetazoa" id="CJA18523.1"/>
    </source>
</evidence>
<organism evidence="1 2">
    <name type="scientific">Caenorhabditis japonica</name>
    <dbReference type="NCBI Taxonomy" id="281687"/>
    <lineage>
        <taxon>Eukaryota</taxon>
        <taxon>Metazoa</taxon>
        <taxon>Ecdysozoa</taxon>
        <taxon>Nematoda</taxon>
        <taxon>Chromadorea</taxon>
        <taxon>Rhabditida</taxon>
        <taxon>Rhabditina</taxon>
        <taxon>Rhabditomorpha</taxon>
        <taxon>Rhabditoidea</taxon>
        <taxon>Rhabditidae</taxon>
        <taxon>Peloderinae</taxon>
        <taxon>Caenorhabditis</taxon>
    </lineage>
</organism>
<dbReference type="Proteomes" id="UP000005237">
    <property type="component" value="Unassembled WGS sequence"/>
</dbReference>
<dbReference type="AlphaFoldDB" id="A0A8R1I566"/>
<keyword evidence="2" id="KW-1185">Reference proteome</keyword>
<reference evidence="1" key="2">
    <citation type="submission" date="2022-06" db="UniProtKB">
        <authorList>
            <consortium name="EnsemblMetazoa"/>
        </authorList>
    </citation>
    <scope>IDENTIFICATION</scope>
    <source>
        <strain evidence="1">DF5081</strain>
    </source>
</reference>
<accession>A0A8R1I566</accession>
<dbReference type="EnsemblMetazoa" id="CJA18523.1">
    <property type="protein sequence ID" value="CJA18523.1"/>
    <property type="gene ID" value="WBGene00137727"/>
</dbReference>
<protein>
    <submittedName>
        <fullName evidence="1">Uncharacterized protein</fullName>
    </submittedName>
</protein>
<sequence length="188" mass="22210">MAVSDAEYAEFLERESHELRKTQTDLRAKLAEARKDVCFKKKEIADLQQRNEVLEKQLGHDLKSQQEETQPSDETEISLVPSWYAPIPEKKYDAYDVKMLERSVKWLKECLNEQETDALPLREQGKNFAVLYGDLKYEKEQARNLKKLVKVLRKKNWKTTMKKVQKTRSRAIKKRIIADGKKRNNKIE</sequence>
<evidence type="ECO:0000313" key="2">
    <source>
        <dbReference type="Proteomes" id="UP000005237"/>
    </source>
</evidence>
<proteinExistence type="predicted"/>
<reference evidence="2" key="1">
    <citation type="submission" date="2010-08" db="EMBL/GenBank/DDBJ databases">
        <authorList>
            <consortium name="Caenorhabditis japonica Sequencing Consortium"/>
            <person name="Wilson R.K."/>
        </authorList>
    </citation>
    <scope>NUCLEOTIDE SEQUENCE [LARGE SCALE GENOMIC DNA]</scope>
    <source>
        <strain evidence="2">DF5081</strain>
    </source>
</reference>
<name>A0A8R1I566_CAEJA</name>